<proteinExistence type="predicted"/>
<name>A0A2P6ND15_9EUKA</name>
<dbReference type="EMBL" id="MDYQ01000116">
    <property type="protein sequence ID" value="PRP81856.1"/>
    <property type="molecule type" value="Genomic_DNA"/>
</dbReference>
<protein>
    <submittedName>
        <fullName evidence="2">Uncharacterized protein</fullName>
    </submittedName>
</protein>
<feature type="transmembrane region" description="Helical" evidence="1">
    <location>
        <begin position="19"/>
        <end position="42"/>
    </location>
</feature>
<dbReference type="InParanoid" id="A0A2P6ND15"/>
<keyword evidence="1" id="KW-0472">Membrane</keyword>
<keyword evidence="1" id="KW-0812">Transmembrane</keyword>
<comment type="caution">
    <text evidence="2">The sequence shown here is derived from an EMBL/GenBank/DDBJ whole genome shotgun (WGS) entry which is preliminary data.</text>
</comment>
<dbReference type="AlphaFoldDB" id="A0A2P6ND15"/>
<accession>A0A2P6ND15</accession>
<keyword evidence="3" id="KW-1185">Reference proteome</keyword>
<reference evidence="2 3" key="1">
    <citation type="journal article" date="2018" name="Genome Biol. Evol.">
        <title>Multiple Roots of Fruiting Body Formation in Amoebozoa.</title>
        <authorList>
            <person name="Hillmann F."/>
            <person name="Forbes G."/>
            <person name="Novohradska S."/>
            <person name="Ferling I."/>
            <person name="Riege K."/>
            <person name="Groth M."/>
            <person name="Westermann M."/>
            <person name="Marz M."/>
            <person name="Spaller T."/>
            <person name="Winckler T."/>
            <person name="Schaap P."/>
            <person name="Glockner G."/>
        </authorList>
    </citation>
    <scope>NUCLEOTIDE SEQUENCE [LARGE SCALE GENOMIC DNA]</scope>
    <source>
        <strain evidence="2 3">Jena</strain>
    </source>
</reference>
<evidence type="ECO:0000313" key="3">
    <source>
        <dbReference type="Proteomes" id="UP000241769"/>
    </source>
</evidence>
<evidence type="ECO:0000256" key="1">
    <source>
        <dbReference type="SAM" id="Phobius"/>
    </source>
</evidence>
<dbReference type="Proteomes" id="UP000241769">
    <property type="component" value="Unassembled WGS sequence"/>
</dbReference>
<evidence type="ECO:0000313" key="2">
    <source>
        <dbReference type="EMBL" id="PRP81856.1"/>
    </source>
</evidence>
<organism evidence="2 3">
    <name type="scientific">Planoprotostelium fungivorum</name>
    <dbReference type="NCBI Taxonomy" id="1890364"/>
    <lineage>
        <taxon>Eukaryota</taxon>
        <taxon>Amoebozoa</taxon>
        <taxon>Evosea</taxon>
        <taxon>Variosea</taxon>
        <taxon>Cavosteliida</taxon>
        <taxon>Cavosteliaceae</taxon>
        <taxon>Planoprotostelium</taxon>
    </lineage>
</organism>
<sequence>MEIEMIPCWNSPVTAETAFPFGVAVHFFAAICRISVVSVIVISDGALLRRVSGGLLAFGQLSRLLSDSFFANGSFFCVTNKQHTLRERPIGQFSLARMNCLYLNTTRLNHITRRSIIDGLKGIKVIVANDPTNLRPIVGPSQGGNGDNI</sequence>
<gene>
    <name evidence="2" type="ORF">PROFUN_10605</name>
</gene>
<keyword evidence="1" id="KW-1133">Transmembrane helix</keyword>